<keyword evidence="10" id="KW-0830">Ubiquinone</keyword>
<comment type="function">
    <text evidence="10">NDH-1 shuttles electrons from NADH, via FMN and iron-sulfur (Fe-S) centers, to quinones in the respiratory chain. The immediate electron acceptor for the enzyme in this species is believed to be ubiquinone. Couples the redox reaction to proton translocation (for every two electrons transferred, four hydrogen ions are translocated across the cytoplasmic membrane), and thus conserves the redox energy in a proton gradient.</text>
</comment>
<dbReference type="GO" id="GO:0050136">
    <property type="term" value="F:NADH dehydrogenase (quinone) (non-electrogenic) activity"/>
    <property type="evidence" value="ECO:0007669"/>
    <property type="project" value="UniProtKB-UniRule"/>
</dbReference>
<evidence type="ECO:0000256" key="3">
    <source>
        <dbReference type="ARBA" id="ARBA00022448"/>
    </source>
</evidence>
<comment type="caution">
    <text evidence="11">The sequence shown here is derived from an EMBL/GenBank/DDBJ whole genome shotgun (WGS) entry which is preliminary data.</text>
</comment>
<evidence type="ECO:0000256" key="10">
    <source>
        <dbReference type="HAMAP-Rule" id="MF_01456"/>
    </source>
</evidence>
<keyword evidence="7 10" id="KW-1133">Transmembrane helix</keyword>
<evidence type="ECO:0000256" key="7">
    <source>
        <dbReference type="ARBA" id="ARBA00022989"/>
    </source>
</evidence>
<dbReference type="EMBL" id="LYXE01000110">
    <property type="protein sequence ID" value="PDV98122.1"/>
    <property type="molecule type" value="Genomic_DNA"/>
</dbReference>
<evidence type="ECO:0000256" key="1">
    <source>
        <dbReference type="ARBA" id="ARBA00004141"/>
    </source>
</evidence>
<evidence type="ECO:0000256" key="4">
    <source>
        <dbReference type="ARBA" id="ARBA00022692"/>
    </source>
</evidence>
<name>A0A2H3KJP5_9CHLR</name>
<keyword evidence="8 10" id="KW-0520">NAD</keyword>
<dbReference type="InterPro" id="IPR001133">
    <property type="entry name" value="NADH_UbQ_OxRdtase_chain4L/K"/>
</dbReference>
<keyword evidence="6 10" id="KW-1278">Translocase</keyword>
<keyword evidence="9 10" id="KW-0472">Membrane</keyword>
<dbReference type="NCBIfam" id="NF004321">
    <property type="entry name" value="PRK05715.1-3"/>
    <property type="match status" value="1"/>
</dbReference>
<protein>
    <recommendedName>
        <fullName evidence="10">NADH-quinone oxidoreductase subunit K</fullName>
        <ecNumber evidence="10">7.1.1.-</ecNumber>
    </recommendedName>
    <alternativeName>
        <fullName evidence="10">NADH dehydrogenase I subunit K</fullName>
    </alternativeName>
    <alternativeName>
        <fullName evidence="10">NDH-1 subunit K</fullName>
    </alternativeName>
</protein>
<dbReference type="GO" id="GO:0048038">
    <property type="term" value="F:quinone binding"/>
    <property type="evidence" value="ECO:0007669"/>
    <property type="project" value="UniProtKB-KW"/>
</dbReference>
<dbReference type="GO" id="GO:0005886">
    <property type="term" value="C:plasma membrane"/>
    <property type="evidence" value="ECO:0007669"/>
    <property type="project" value="UniProtKB-SubCell"/>
</dbReference>
<keyword evidence="10" id="KW-1003">Cell membrane</keyword>
<dbReference type="GO" id="GO:0042773">
    <property type="term" value="P:ATP synthesis coupled electron transport"/>
    <property type="evidence" value="ECO:0007669"/>
    <property type="project" value="InterPro"/>
</dbReference>
<evidence type="ECO:0000313" key="11">
    <source>
        <dbReference type="EMBL" id="PDV98122.1"/>
    </source>
</evidence>
<dbReference type="NCBIfam" id="NF004320">
    <property type="entry name" value="PRK05715.1-2"/>
    <property type="match status" value="1"/>
</dbReference>
<keyword evidence="4 10" id="KW-0812">Transmembrane</keyword>
<keyword evidence="5 10" id="KW-0874">Quinone</keyword>
<dbReference type="PANTHER" id="PTHR11434">
    <property type="entry name" value="NADH-UBIQUINONE OXIDOREDUCTASE SUBUNIT ND4L"/>
    <property type="match status" value="1"/>
</dbReference>
<evidence type="ECO:0000256" key="2">
    <source>
        <dbReference type="ARBA" id="ARBA00010519"/>
    </source>
</evidence>
<evidence type="ECO:0000256" key="9">
    <source>
        <dbReference type="ARBA" id="ARBA00023136"/>
    </source>
</evidence>
<comment type="subcellular location">
    <subcellularLocation>
        <location evidence="10">Cell membrane</location>
        <topology evidence="10">Multi-pass membrane protein</topology>
    </subcellularLocation>
    <subcellularLocation>
        <location evidence="1">Membrane</location>
        <topology evidence="1">Multi-pass membrane protein</topology>
    </subcellularLocation>
</comment>
<dbReference type="OrthoDB" id="9810120at2"/>
<dbReference type="Pfam" id="PF00420">
    <property type="entry name" value="Oxidored_q2"/>
    <property type="match status" value="1"/>
</dbReference>
<dbReference type="Gene3D" id="1.10.287.3510">
    <property type="match status" value="1"/>
</dbReference>
<evidence type="ECO:0000256" key="8">
    <source>
        <dbReference type="ARBA" id="ARBA00023027"/>
    </source>
</evidence>
<organism evidence="11 12">
    <name type="scientific">Candidatus Chloroploca asiatica</name>
    <dbReference type="NCBI Taxonomy" id="1506545"/>
    <lineage>
        <taxon>Bacteria</taxon>
        <taxon>Bacillati</taxon>
        <taxon>Chloroflexota</taxon>
        <taxon>Chloroflexia</taxon>
        <taxon>Chloroflexales</taxon>
        <taxon>Chloroflexineae</taxon>
        <taxon>Oscillochloridaceae</taxon>
        <taxon>Candidatus Chloroploca</taxon>
    </lineage>
</organism>
<comment type="catalytic activity">
    <reaction evidence="10">
        <text>a quinone + NADH + 5 H(+)(in) = a quinol + NAD(+) + 4 H(+)(out)</text>
        <dbReference type="Rhea" id="RHEA:57888"/>
        <dbReference type="ChEBI" id="CHEBI:15378"/>
        <dbReference type="ChEBI" id="CHEBI:24646"/>
        <dbReference type="ChEBI" id="CHEBI:57540"/>
        <dbReference type="ChEBI" id="CHEBI:57945"/>
        <dbReference type="ChEBI" id="CHEBI:132124"/>
    </reaction>
</comment>
<reference evidence="11 12" key="1">
    <citation type="submission" date="2016-05" db="EMBL/GenBank/DDBJ databases">
        <authorList>
            <person name="Lavstsen T."/>
            <person name="Jespersen J.S."/>
        </authorList>
    </citation>
    <scope>NUCLEOTIDE SEQUENCE [LARGE SCALE GENOMIC DNA]</scope>
    <source>
        <strain evidence="11 12">B7-9</strain>
    </source>
</reference>
<feature type="transmembrane region" description="Helical" evidence="10">
    <location>
        <begin position="29"/>
        <end position="49"/>
    </location>
</feature>
<dbReference type="AlphaFoldDB" id="A0A2H3KJP5"/>
<evidence type="ECO:0000313" key="12">
    <source>
        <dbReference type="Proteomes" id="UP000220922"/>
    </source>
</evidence>
<comment type="subunit">
    <text evidence="10">NDH-1 is composed of 14 different subunits. Subunits NuoA, H, J, K, L, M, N constitute the membrane sector of the complex.</text>
</comment>
<dbReference type="RefSeq" id="WP_097653847.1">
    <property type="nucleotide sequence ID" value="NZ_LYXE01000110.1"/>
</dbReference>
<evidence type="ECO:0000256" key="6">
    <source>
        <dbReference type="ARBA" id="ARBA00022967"/>
    </source>
</evidence>
<dbReference type="EC" id="7.1.1.-" evidence="10"/>
<dbReference type="InterPro" id="IPR039428">
    <property type="entry name" value="NUOK/Mnh_C1-like"/>
</dbReference>
<dbReference type="Proteomes" id="UP000220922">
    <property type="component" value="Unassembled WGS sequence"/>
</dbReference>
<dbReference type="PANTHER" id="PTHR11434:SF21">
    <property type="entry name" value="NADH DEHYDROGENASE SUBUNIT 4L-RELATED"/>
    <property type="match status" value="1"/>
</dbReference>
<proteinExistence type="inferred from homology"/>
<feature type="transmembrane region" description="Helical" evidence="10">
    <location>
        <begin position="61"/>
        <end position="84"/>
    </location>
</feature>
<gene>
    <name evidence="10" type="primary">nuoK</name>
    <name evidence="11" type="ORF">A9Q02_03305</name>
</gene>
<accession>A0A2H3KJP5</accession>
<dbReference type="GO" id="GO:0030964">
    <property type="term" value="C:NADH dehydrogenase complex"/>
    <property type="evidence" value="ECO:0007669"/>
    <property type="project" value="TreeGrafter"/>
</dbReference>
<evidence type="ECO:0000256" key="5">
    <source>
        <dbReference type="ARBA" id="ARBA00022719"/>
    </source>
</evidence>
<comment type="similarity">
    <text evidence="2 10">Belongs to the complex I subunit 4L family.</text>
</comment>
<dbReference type="HAMAP" id="MF_01456">
    <property type="entry name" value="NDH1_NuoK"/>
    <property type="match status" value="1"/>
</dbReference>
<sequence length="100" mass="10713">MVPTTFYVLLSAALFTIGVLGVLIRRNAIVVFMSVELMLNAANLALVAYARERLAVDGQVLVFFVITVAAAEVAVGLALLVAIFKSKRTADIDEVSMLRG</sequence>
<dbReference type="FunFam" id="1.10.287.3510:FF:000001">
    <property type="entry name" value="NADH-quinone oxidoreductase subunit K"/>
    <property type="match status" value="1"/>
</dbReference>
<keyword evidence="12" id="KW-1185">Reference proteome</keyword>
<keyword evidence="3 10" id="KW-0813">Transport</keyword>
<feature type="transmembrane region" description="Helical" evidence="10">
    <location>
        <begin position="6"/>
        <end position="24"/>
    </location>
</feature>